<evidence type="ECO:0000256" key="8">
    <source>
        <dbReference type="ARBA" id="ARBA00023316"/>
    </source>
</evidence>
<keyword evidence="4" id="KW-0547">Nucleotide-binding</keyword>
<dbReference type="GO" id="GO:0051301">
    <property type="term" value="P:cell division"/>
    <property type="evidence" value="ECO:0007669"/>
    <property type="project" value="UniProtKB-KW"/>
</dbReference>
<keyword evidence="8 9" id="KW-0961">Cell wall biogenesis/degradation</keyword>
<dbReference type="GO" id="GO:0008360">
    <property type="term" value="P:regulation of cell shape"/>
    <property type="evidence" value="ECO:0007669"/>
    <property type="project" value="UniProtKB-KW"/>
</dbReference>
<feature type="domain" description="Mur ligase C-terminal" evidence="10">
    <location>
        <begin position="272"/>
        <end position="412"/>
    </location>
</feature>
<evidence type="ECO:0000256" key="9">
    <source>
        <dbReference type="RuleBase" id="RU004135"/>
    </source>
</evidence>
<accession>A0A554LH30</accession>
<evidence type="ECO:0000259" key="11">
    <source>
        <dbReference type="Pfam" id="PF08245"/>
    </source>
</evidence>
<dbReference type="SUPFAM" id="SSF53244">
    <property type="entry name" value="MurD-like peptide ligases, peptide-binding domain"/>
    <property type="match status" value="1"/>
</dbReference>
<comment type="similarity">
    <text evidence="1">Belongs to the MurCDEF family. MurE subfamily.</text>
</comment>
<evidence type="ECO:0000313" key="13">
    <source>
        <dbReference type="Proteomes" id="UP000318296"/>
    </source>
</evidence>
<evidence type="ECO:0008006" key="14">
    <source>
        <dbReference type="Google" id="ProtNLM"/>
    </source>
</evidence>
<keyword evidence="7 9" id="KW-0573">Peptidoglycan synthesis</keyword>
<comment type="subcellular location">
    <subcellularLocation>
        <location evidence="9">Cytoplasm</location>
    </subcellularLocation>
</comment>
<name>A0A554LH30_9BACT</name>
<dbReference type="Gene3D" id="3.90.190.20">
    <property type="entry name" value="Mur ligase, C-terminal domain"/>
    <property type="match status" value="1"/>
</dbReference>
<evidence type="ECO:0000256" key="4">
    <source>
        <dbReference type="ARBA" id="ARBA00022741"/>
    </source>
</evidence>
<comment type="caution">
    <text evidence="12">The sequence shown here is derived from an EMBL/GenBank/DDBJ whole genome shotgun (WGS) entry which is preliminary data.</text>
</comment>
<keyword evidence="6 9" id="KW-0133">Cell shape</keyword>
<dbReference type="PANTHER" id="PTHR23135">
    <property type="entry name" value="MUR LIGASE FAMILY MEMBER"/>
    <property type="match status" value="1"/>
</dbReference>
<comment type="pathway">
    <text evidence="9">Cell wall biogenesis; peptidoglycan biosynthesis.</text>
</comment>
<evidence type="ECO:0000256" key="7">
    <source>
        <dbReference type="ARBA" id="ARBA00022984"/>
    </source>
</evidence>
<dbReference type="InterPro" id="IPR018109">
    <property type="entry name" value="Folylpolyglutamate_synth_CS"/>
</dbReference>
<dbReference type="NCBIfam" id="TIGR01085">
    <property type="entry name" value="murE"/>
    <property type="match status" value="1"/>
</dbReference>
<dbReference type="SUPFAM" id="SSF53623">
    <property type="entry name" value="MurD-like peptide ligases, catalytic domain"/>
    <property type="match status" value="1"/>
</dbReference>
<evidence type="ECO:0000256" key="3">
    <source>
        <dbReference type="ARBA" id="ARBA00022598"/>
    </source>
</evidence>
<evidence type="ECO:0000256" key="5">
    <source>
        <dbReference type="ARBA" id="ARBA00022840"/>
    </source>
</evidence>
<dbReference type="GO" id="GO:0005524">
    <property type="term" value="F:ATP binding"/>
    <property type="evidence" value="ECO:0007669"/>
    <property type="project" value="UniProtKB-KW"/>
</dbReference>
<gene>
    <name evidence="12" type="ORF">CEN92_109</name>
</gene>
<dbReference type="GO" id="GO:0004326">
    <property type="term" value="F:tetrahydrofolylpolyglutamate synthase activity"/>
    <property type="evidence" value="ECO:0007669"/>
    <property type="project" value="InterPro"/>
</dbReference>
<feature type="domain" description="Mur ligase central" evidence="11">
    <location>
        <begin position="41"/>
        <end position="247"/>
    </location>
</feature>
<keyword evidence="2" id="KW-0963">Cytoplasm</keyword>
<organism evidence="12 13">
    <name type="scientific">Candidatus Berkelbacteria bacterium Licking1014_96</name>
    <dbReference type="NCBI Taxonomy" id="2017149"/>
    <lineage>
        <taxon>Bacteria</taxon>
        <taxon>Candidatus Berkelbacteria</taxon>
    </lineage>
</organism>
<dbReference type="GO" id="GO:0005737">
    <property type="term" value="C:cytoplasm"/>
    <property type="evidence" value="ECO:0007669"/>
    <property type="project" value="UniProtKB-SubCell"/>
</dbReference>
<dbReference type="Gene3D" id="3.40.1190.10">
    <property type="entry name" value="Mur-like, catalytic domain"/>
    <property type="match status" value="1"/>
</dbReference>
<dbReference type="Pfam" id="PF08245">
    <property type="entry name" value="Mur_ligase_M"/>
    <property type="match status" value="1"/>
</dbReference>
<dbReference type="InterPro" id="IPR036565">
    <property type="entry name" value="Mur-like_cat_sf"/>
</dbReference>
<evidence type="ECO:0000256" key="6">
    <source>
        <dbReference type="ARBA" id="ARBA00022960"/>
    </source>
</evidence>
<reference evidence="12 13" key="1">
    <citation type="submission" date="2017-07" db="EMBL/GenBank/DDBJ databases">
        <title>Mechanisms for carbon and nitrogen cycling indicate functional differentiation within the Candidate Phyla Radiation.</title>
        <authorList>
            <person name="Danczak R.E."/>
            <person name="Johnston M.D."/>
            <person name="Kenah C."/>
            <person name="Slattery M."/>
            <person name="Wrighton K.C."/>
            <person name="Wilkins M.J."/>
        </authorList>
    </citation>
    <scope>NUCLEOTIDE SEQUENCE [LARGE SCALE GENOMIC DNA]</scope>
    <source>
        <strain evidence="12">Licking1014_96</strain>
    </source>
</reference>
<proteinExistence type="inferred from homology"/>
<evidence type="ECO:0000256" key="2">
    <source>
        <dbReference type="ARBA" id="ARBA00022490"/>
    </source>
</evidence>
<dbReference type="AlphaFoldDB" id="A0A554LH30"/>
<dbReference type="GO" id="GO:0009252">
    <property type="term" value="P:peptidoglycan biosynthetic process"/>
    <property type="evidence" value="ECO:0007669"/>
    <property type="project" value="UniProtKB-UniPathway"/>
</dbReference>
<dbReference type="Proteomes" id="UP000318296">
    <property type="component" value="Unassembled WGS sequence"/>
</dbReference>
<keyword evidence="9" id="KW-0131">Cell cycle</keyword>
<dbReference type="InterPro" id="IPR036615">
    <property type="entry name" value="Mur_ligase_C_dom_sf"/>
</dbReference>
<dbReference type="InterPro" id="IPR013221">
    <property type="entry name" value="Mur_ligase_cen"/>
</dbReference>
<dbReference type="Pfam" id="PF02875">
    <property type="entry name" value="Mur_ligase_C"/>
    <property type="match status" value="1"/>
</dbReference>
<dbReference type="InterPro" id="IPR005761">
    <property type="entry name" value="UDP-N-AcMur-Glu-dNH2Pim_ligase"/>
</dbReference>
<evidence type="ECO:0000256" key="1">
    <source>
        <dbReference type="ARBA" id="ARBA00005898"/>
    </source>
</evidence>
<sequence length="443" mass="50556">MKQFLKKILPESVKQFYHKIMADLSNIFYGYPSRKMIVIGVTGTNGKTTTCHFIYHILRRAGCRVGMMTTTTLAINKKKWVNSTRLTTFAPAELNKFLKKMVEAGCEYAIIETSSHAAIQYRTRGIAYDLCVITNITREHLDYHHTFEEYKTAKKQILELPIESFRKLHVLKQVVLNRDEANYEYLADIKADRKFRYGILRGDIMAERINYRTTSSDFLVKTPFGRKRITINLPGRFNVYNALAAITTTVALAIDLETIRVGLLKTRGVPGRMEKISPEKKLKKKLNFNVIVDFAHTPDAFYQIFETIRNVDKNRLICVFGSAGERDKSKRPLLGNLASAHAQVIIITAEDPRSEEPETIMEEIKKGVLQGNKGKDFIEGENLFLVEDRAKAIYKGLALAGEGDLVMILGKGAEQTQDLKSGKIKWDDRKITRELLNKILRKK</sequence>
<evidence type="ECO:0000259" key="10">
    <source>
        <dbReference type="Pfam" id="PF02875"/>
    </source>
</evidence>
<keyword evidence="9" id="KW-0132">Cell division</keyword>
<evidence type="ECO:0000313" key="12">
    <source>
        <dbReference type="EMBL" id="TSC92135.1"/>
    </source>
</evidence>
<dbReference type="NCBIfam" id="NF001126">
    <property type="entry name" value="PRK00139.1-4"/>
    <property type="match status" value="1"/>
</dbReference>
<keyword evidence="5" id="KW-0067">ATP-binding</keyword>
<keyword evidence="3" id="KW-0436">Ligase</keyword>
<dbReference type="PROSITE" id="PS01011">
    <property type="entry name" value="FOLYLPOLYGLU_SYNT_1"/>
    <property type="match status" value="1"/>
</dbReference>
<dbReference type="GO" id="GO:0071555">
    <property type="term" value="P:cell wall organization"/>
    <property type="evidence" value="ECO:0007669"/>
    <property type="project" value="UniProtKB-KW"/>
</dbReference>
<dbReference type="InterPro" id="IPR004101">
    <property type="entry name" value="Mur_ligase_C"/>
</dbReference>
<dbReference type="PANTHER" id="PTHR23135:SF4">
    <property type="entry name" value="UDP-N-ACETYLMURAMOYL-L-ALANYL-D-GLUTAMATE--2,6-DIAMINOPIMELATE LIGASE MURE HOMOLOG, CHLOROPLASTIC"/>
    <property type="match status" value="1"/>
</dbReference>
<protein>
    <recommendedName>
        <fullName evidence="14">UDP-N-acetylmuramoyl-L-alanyl-D-glutamate--2, 6-diaminopimelate ligase</fullName>
    </recommendedName>
</protein>
<dbReference type="EMBL" id="VMGH01000014">
    <property type="protein sequence ID" value="TSC92135.1"/>
    <property type="molecule type" value="Genomic_DNA"/>
</dbReference>
<dbReference type="UniPathway" id="UPA00219"/>